<dbReference type="EMBL" id="CZQE01000287">
    <property type="protein sequence ID" value="CUS45647.1"/>
    <property type="molecule type" value="Genomic_DNA"/>
</dbReference>
<gene>
    <name evidence="2" type="ORF">MGWOODY_Smn1949</name>
</gene>
<name>A0A160TN25_9ZZZZ</name>
<accession>A0A160TN25</accession>
<evidence type="ECO:0000256" key="1">
    <source>
        <dbReference type="SAM" id="MobiDB-lite"/>
    </source>
</evidence>
<dbReference type="AlphaFoldDB" id="A0A160TN25"/>
<organism evidence="2">
    <name type="scientific">hydrothermal vent metagenome</name>
    <dbReference type="NCBI Taxonomy" id="652676"/>
    <lineage>
        <taxon>unclassified sequences</taxon>
        <taxon>metagenomes</taxon>
        <taxon>ecological metagenomes</taxon>
    </lineage>
</organism>
<feature type="region of interest" description="Disordered" evidence="1">
    <location>
        <begin position="45"/>
        <end position="87"/>
    </location>
</feature>
<reference evidence="2" key="1">
    <citation type="submission" date="2015-10" db="EMBL/GenBank/DDBJ databases">
        <authorList>
            <person name="Gilbert D.G."/>
        </authorList>
    </citation>
    <scope>NUCLEOTIDE SEQUENCE</scope>
</reference>
<proteinExistence type="predicted"/>
<sequence length="152" mass="15892">MISVYRTAALSAALVLGIGASAVPAQAQDCRSIADPARRLACYDQQQGPPAATPAPAAEPVGPESGHAALREARAPESPAPKSGFRSTIAGISPTSFGLYELRLADGSVWSTTTSGGARPVVGDVVTYRRSMLGAHFFDIKGRRSVTVRRER</sequence>
<evidence type="ECO:0000313" key="2">
    <source>
        <dbReference type="EMBL" id="CUS45647.1"/>
    </source>
</evidence>
<protein>
    <submittedName>
        <fullName evidence="2">Uncharacterized protein</fullName>
    </submittedName>
</protein>